<keyword evidence="2" id="KW-0812">Transmembrane</keyword>
<sequence length="584" mass="61036">MLRISDTVVRVTTVKATSHRKGRTGTPSGGPRGMGRGSKIALGTFLGILAVVLALYLADLAMHRGDVPRGTHVGGVNIGAMAPADAKEKLKAELGGTADEAVMVRAGEQRAEFVPAQSGLGIDFDATVDAAGIASANPVERLRRLFTTREVDVVPTVDDVALNHQLDRLVGELHVDPADGVIRIEGGKAETQDPKPGQDVERTALRDEVTTGWLNPDGVEVEPTQVQPAVDEAAMRAALDGPVRAALDGPVTVTGKDEFAAAVPQDRLGEIVQFPVVDGRIAPSVNQDAARAILGEQLVQTEVEGQNARVLEGGGVEPSVDGSVVDWDATMDGFSERVLGSKPRAWDAVYKDVPAQFTTAQAENATFNDVVGSFTTGGYSGASGTNIALVASTVNGAIVNPGETFSLNGYTGPRGTAQGYVESGIILDGHADTAVGGGISQFATTLYNASYFAGMTDVAHTPHSYYISRYPAGREATVYEGAIDLQFRNDSPYPVRIATSVGGGEVTVSLMGVKTVTVDSINGGRWAETAPEPMSVPGSNCVPSSGTPGFTTSDTRVIYDLAGNELSRETQTTVYDPQPIVRCS</sequence>
<keyword evidence="5" id="KW-1185">Reference proteome</keyword>
<dbReference type="EMBL" id="JBEPNZ010000001">
    <property type="protein sequence ID" value="MET3944525.1"/>
    <property type="molecule type" value="Genomic_DNA"/>
</dbReference>
<accession>A0ABV2NY50</accession>
<evidence type="ECO:0000256" key="2">
    <source>
        <dbReference type="SAM" id="Phobius"/>
    </source>
</evidence>
<dbReference type="PANTHER" id="PTHR35788">
    <property type="entry name" value="EXPORTED PROTEIN-RELATED"/>
    <property type="match status" value="1"/>
</dbReference>
<dbReference type="Pfam" id="PF12229">
    <property type="entry name" value="PG_binding_4"/>
    <property type="match status" value="1"/>
</dbReference>
<feature type="region of interest" description="Disordered" evidence="1">
    <location>
        <begin position="13"/>
        <end position="35"/>
    </location>
</feature>
<reference evidence="4 5" key="1">
    <citation type="submission" date="2024-06" db="EMBL/GenBank/DDBJ databases">
        <title>Sequencing the genomes of 1000 actinobacteria strains.</title>
        <authorList>
            <person name="Klenk H.-P."/>
        </authorList>
    </citation>
    <scope>NUCLEOTIDE SEQUENCE [LARGE SCALE GENOMIC DNA]</scope>
    <source>
        <strain evidence="4 5">DSM 44265</strain>
    </source>
</reference>
<dbReference type="Proteomes" id="UP001549139">
    <property type="component" value="Unassembled WGS sequence"/>
</dbReference>
<dbReference type="InterPro" id="IPR022029">
    <property type="entry name" value="YoaR-like_PG-bd"/>
</dbReference>
<protein>
    <submittedName>
        <fullName evidence="4">Vancomycin resistance protein YoaR</fullName>
    </submittedName>
</protein>
<dbReference type="Pfam" id="PF04294">
    <property type="entry name" value="VanW"/>
    <property type="match status" value="1"/>
</dbReference>
<evidence type="ECO:0000313" key="5">
    <source>
        <dbReference type="Proteomes" id="UP001549139"/>
    </source>
</evidence>
<organism evidence="4 5">
    <name type="scientific">Corynebacterium mucifaciens</name>
    <dbReference type="NCBI Taxonomy" id="57171"/>
    <lineage>
        <taxon>Bacteria</taxon>
        <taxon>Bacillati</taxon>
        <taxon>Actinomycetota</taxon>
        <taxon>Actinomycetes</taxon>
        <taxon>Mycobacteriales</taxon>
        <taxon>Corynebacteriaceae</taxon>
        <taxon>Corynebacterium</taxon>
    </lineage>
</organism>
<keyword evidence="2" id="KW-1133">Transmembrane helix</keyword>
<feature type="domain" description="YoaR-like putative peptidoglycan binding" evidence="3">
    <location>
        <begin position="270"/>
        <end position="343"/>
    </location>
</feature>
<proteinExistence type="predicted"/>
<dbReference type="PANTHER" id="PTHR35788:SF1">
    <property type="entry name" value="EXPORTED PROTEIN"/>
    <property type="match status" value="1"/>
</dbReference>
<evidence type="ECO:0000259" key="3">
    <source>
        <dbReference type="Pfam" id="PF12229"/>
    </source>
</evidence>
<evidence type="ECO:0000313" key="4">
    <source>
        <dbReference type="EMBL" id="MET3944525.1"/>
    </source>
</evidence>
<feature type="transmembrane region" description="Helical" evidence="2">
    <location>
        <begin position="40"/>
        <end position="58"/>
    </location>
</feature>
<keyword evidence="2" id="KW-0472">Membrane</keyword>
<dbReference type="InterPro" id="IPR007391">
    <property type="entry name" value="Vancomycin_resist_VanW"/>
</dbReference>
<gene>
    <name evidence="4" type="ORF">JOF50_001324</name>
</gene>
<evidence type="ECO:0000256" key="1">
    <source>
        <dbReference type="SAM" id="MobiDB-lite"/>
    </source>
</evidence>
<dbReference type="InterPro" id="IPR052913">
    <property type="entry name" value="Glycopeptide_resist_protein"/>
</dbReference>
<name>A0ABV2NY50_9CORY</name>
<comment type="caution">
    <text evidence="4">The sequence shown here is derived from an EMBL/GenBank/DDBJ whole genome shotgun (WGS) entry which is preliminary data.</text>
</comment>